<reference evidence="5" key="1">
    <citation type="submission" date="2017-02" db="EMBL/GenBank/DDBJ databases">
        <authorList>
            <person name="Varghese N."/>
            <person name="Submissions S."/>
        </authorList>
    </citation>
    <scope>NUCLEOTIDE SEQUENCE [LARGE SCALE GENOMIC DNA]</scope>
    <source>
        <strain evidence="5">DSM 22385</strain>
    </source>
</reference>
<evidence type="ECO:0000313" key="4">
    <source>
        <dbReference type="EMBL" id="SKB47036.1"/>
    </source>
</evidence>
<dbReference type="PANTHER" id="PTHR44591">
    <property type="entry name" value="STRESS RESPONSE REGULATOR PROTEIN 1"/>
    <property type="match status" value="1"/>
</dbReference>
<feature type="domain" description="Response regulatory" evidence="3">
    <location>
        <begin position="3"/>
        <end position="118"/>
    </location>
</feature>
<proteinExistence type="predicted"/>
<dbReference type="InterPro" id="IPR001789">
    <property type="entry name" value="Sig_transdc_resp-reg_receiver"/>
</dbReference>
<dbReference type="SUPFAM" id="SSF52172">
    <property type="entry name" value="CheY-like"/>
    <property type="match status" value="1"/>
</dbReference>
<dbReference type="SMART" id="SM00448">
    <property type="entry name" value="REC"/>
    <property type="match status" value="1"/>
</dbReference>
<sequence length="119" mass="13433">MKRVLVVDDNQEILDVIKILMELNGYEVKCINSGLNLSDSVIDYDPNIILLDIVLGDIDGRDLCRYLKGDPRTQHIPIIIISASDTIYSAGEKTCNAETFIPKPFDIQYLLTQVETYVN</sequence>
<feature type="modified residue" description="4-aspartylphosphate" evidence="2">
    <location>
        <position position="52"/>
    </location>
</feature>
<protein>
    <submittedName>
        <fullName evidence="4">Response regulator receiver domain-containing protein</fullName>
    </submittedName>
</protein>
<organism evidence="4 5">
    <name type="scientific">Daejeonella lutea</name>
    <dbReference type="NCBI Taxonomy" id="572036"/>
    <lineage>
        <taxon>Bacteria</taxon>
        <taxon>Pseudomonadati</taxon>
        <taxon>Bacteroidota</taxon>
        <taxon>Sphingobacteriia</taxon>
        <taxon>Sphingobacteriales</taxon>
        <taxon>Sphingobacteriaceae</taxon>
        <taxon>Daejeonella</taxon>
    </lineage>
</organism>
<dbReference type="Proteomes" id="UP000189981">
    <property type="component" value="Unassembled WGS sequence"/>
</dbReference>
<accession>A0A1T5BIG4</accession>
<dbReference type="PROSITE" id="PS50110">
    <property type="entry name" value="RESPONSE_REGULATORY"/>
    <property type="match status" value="1"/>
</dbReference>
<name>A0A1T5BIG4_9SPHI</name>
<dbReference type="Gene3D" id="3.40.50.2300">
    <property type="match status" value="1"/>
</dbReference>
<dbReference type="Pfam" id="PF00072">
    <property type="entry name" value="Response_reg"/>
    <property type="match status" value="1"/>
</dbReference>
<dbReference type="RefSeq" id="WP_079702046.1">
    <property type="nucleotide sequence ID" value="NZ_FUYR01000001.1"/>
</dbReference>
<dbReference type="InterPro" id="IPR011006">
    <property type="entry name" value="CheY-like_superfamily"/>
</dbReference>
<keyword evidence="5" id="KW-1185">Reference proteome</keyword>
<evidence type="ECO:0000256" key="1">
    <source>
        <dbReference type="ARBA" id="ARBA00022553"/>
    </source>
</evidence>
<evidence type="ECO:0000259" key="3">
    <source>
        <dbReference type="PROSITE" id="PS50110"/>
    </source>
</evidence>
<dbReference type="EMBL" id="FUYR01000001">
    <property type="protein sequence ID" value="SKB47036.1"/>
    <property type="molecule type" value="Genomic_DNA"/>
</dbReference>
<keyword evidence="1 2" id="KW-0597">Phosphoprotein</keyword>
<evidence type="ECO:0000256" key="2">
    <source>
        <dbReference type="PROSITE-ProRule" id="PRU00169"/>
    </source>
</evidence>
<dbReference type="OrthoDB" id="677887at2"/>
<dbReference type="AlphaFoldDB" id="A0A1T5BIG4"/>
<evidence type="ECO:0000313" key="5">
    <source>
        <dbReference type="Proteomes" id="UP000189981"/>
    </source>
</evidence>
<gene>
    <name evidence="4" type="ORF">SAMN05661099_1585</name>
</gene>
<dbReference type="PANTHER" id="PTHR44591:SF3">
    <property type="entry name" value="RESPONSE REGULATORY DOMAIN-CONTAINING PROTEIN"/>
    <property type="match status" value="1"/>
</dbReference>
<dbReference type="STRING" id="572036.SAMN05661099_1585"/>
<dbReference type="GO" id="GO:0000160">
    <property type="term" value="P:phosphorelay signal transduction system"/>
    <property type="evidence" value="ECO:0007669"/>
    <property type="project" value="InterPro"/>
</dbReference>
<dbReference type="InterPro" id="IPR050595">
    <property type="entry name" value="Bact_response_regulator"/>
</dbReference>